<accession>A0A485A0E4</accession>
<keyword evidence="1" id="KW-0238">DNA-binding</keyword>
<dbReference type="InterPro" id="IPR011006">
    <property type="entry name" value="CheY-like_superfamily"/>
</dbReference>
<dbReference type="GO" id="GO:0006355">
    <property type="term" value="P:regulation of DNA-templated transcription"/>
    <property type="evidence" value="ECO:0007669"/>
    <property type="project" value="TreeGrafter"/>
</dbReference>
<keyword evidence="2" id="KW-0597">Phosphoprotein</keyword>
<evidence type="ECO:0000313" key="4">
    <source>
        <dbReference type="EMBL" id="VFS53286.1"/>
    </source>
</evidence>
<reference evidence="4 5" key="1">
    <citation type="submission" date="2019-03" db="EMBL/GenBank/DDBJ databases">
        <authorList>
            <consortium name="Pathogen Informatics"/>
        </authorList>
    </citation>
    <scope>NUCLEOTIDE SEQUENCE [LARGE SCALE GENOMIC DNA]</scope>
    <source>
        <strain evidence="4 5">NCTC12282</strain>
    </source>
</reference>
<dbReference type="GO" id="GO:0005829">
    <property type="term" value="C:cytosol"/>
    <property type="evidence" value="ECO:0007669"/>
    <property type="project" value="TreeGrafter"/>
</dbReference>
<dbReference type="SUPFAM" id="SSF52172">
    <property type="entry name" value="CheY-like"/>
    <property type="match status" value="1"/>
</dbReference>
<gene>
    <name evidence="4" type="primary">creB_2</name>
    <name evidence="4" type="ORF">NCTC12282_06414</name>
</gene>
<protein>
    <submittedName>
        <fullName evidence="4">Transcriptional regulatory protein CreB</fullName>
    </submittedName>
</protein>
<sequence length="83" mass="9369">MSLIWLVEDEASIADTLIYTLETDGFDVTWFERGEPALAALNQTRPALAILDVGLPDINGFELCRRMLAQAADFTFDFFNRPQ</sequence>
<dbReference type="Proteomes" id="UP000373449">
    <property type="component" value="Unassembled WGS sequence"/>
</dbReference>
<dbReference type="Pfam" id="PF00072">
    <property type="entry name" value="Response_reg"/>
    <property type="match status" value="1"/>
</dbReference>
<dbReference type="PROSITE" id="PS50110">
    <property type="entry name" value="RESPONSE_REGULATORY"/>
    <property type="match status" value="1"/>
</dbReference>
<dbReference type="EMBL" id="CAADJA010000002">
    <property type="protein sequence ID" value="VFS53286.1"/>
    <property type="molecule type" value="Genomic_DNA"/>
</dbReference>
<name>A0A485A0E4_9GAMM</name>
<dbReference type="GO" id="GO:0000976">
    <property type="term" value="F:transcription cis-regulatory region binding"/>
    <property type="evidence" value="ECO:0007669"/>
    <property type="project" value="TreeGrafter"/>
</dbReference>
<dbReference type="InterPro" id="IPR039420">
    <property type="entry name" value="WalR-like"/>
</dbReference>
<dbReference type="PANTHER" id="PTHR48111">
    <property type="entry name" value="REGULATOR OF RPOS"/>
    <property type="match status" value="1"/>
</dbReference>
<dbReference type="GO" id="GO:0000156">
    <property type="term" value="F:phosphorelay response regulator activity"/>
    <property type="evidence" value="ECO:0007669"/>
    <property type="project" value="TreeGrafter"/>
</dbReference>
<evidence type="ECO:0000256" key="1">
    <source>
        <dbReference type="ARBA" id="ARBA00023125"/>
    </source>
</evidence>
<dbReference type="PANTHER" id="PTHR48111:SF6">
    <property type="entry name" value="TRANSCRIPTIONAL REGULATORY PROTEIN CREB"/>
    <property type="match status" value="1"/>
</dbReference>
<evidence type="ECO:0000256" key="2">
    <source>
        <dbReference type="PROSITE-ProRule" id="PRU00169"/>
    </source>
</evidence>
<feature type="modified residue" description="4-aspartylphosphate" evidence="2">
    <location>
        <position position="52"/>
    </location>
</feature>
<dbReference type="GO" id="GO:0032993">
    <property type="term" value="C:protein-DNA complex"/>
    <property type="evidence" value="ECO:0007669"/>
    <property type="project" value="TreeGrafter"/>
</dbReference>
<organism evidence="4 5">
    <name type="scientific">Budvicia aquatica</name>
    <dbReference type="NCBI Taxonomy" id="82979"/>
    <lineage>
        <taxon>Bacteria</taxon>
        <taxon>Pseudomonadati</taxon>
        <taxon>Pseudomonadota</taxon>
        <taxon>Gammaproteobacteria</taxon>
        <taxon>Enterobacterales</taxon>
        <taxon>Budviciaceae</taxon>
        <taxon>Budvicia</taxon>
    </lineage>
</organism>
<proteinExistence type="predicted"/>
<evidence type="ECO:0000313" key="5">
    <source>
        <dbReference type="Proteomes" id="UP000373449"/>
    </source>
</evidence>
<dbReference type="AlphaFoldDB" id="A0A485A0E4"/>
<dbReference type="Gene3D" id="3.40.50.2300">
    <property type="match status" value="1"/>
</dbReference>
<dbReference type="InterPro" id="IPR001789">
    <property type="entry name" value="Sig_transdc_resp-reg_receiver"/>
</dbReference>
<evidence type="ECO:0000259" key="3">
    <source>
        <dbReference type="PROSITE" id="PS50110"/>
    </source>
</evidence>
<feature type="domain" description="Response regulatory" evidence="3">
    <location>
        <begin position="3"/>
        <end position="83"/>
    </location>
</feature>